<dbReference type="Proteomes" id="UP001626550">
    <property type="component" value="Unassembled WGS sequence"/>
</dbReference>
<accession>A0ABD2PS87</accession>
<sequence>KLITIATQLELGLPRLIVQMHYQGQILYTAQLSFIQMKQVFTNPQPSLSRRKAVQDVVVHTYEWFIKFLAMRKAEQPSSHLGHQVLPEFPFN</sequence>
<feature type="non-terminal residue" evidence="1">
    <location>
        <position position="1"/>
    </location>
</feature>
<organism evidence="1 2">
    <name type="scientific">Cichlidogyrus casuarinus</name>
    <dbReference type="NCBI Taxonomy" id="1844966"/>
    <lineage>
        <taxon>Eukaryota</taxon>
        <taxon>Metazoa</taxon>
        <taxon>Spiralia</taxon>
        <taxon>Lophotrochozoa</taxon>
        <taxon>Platyhelminthes</taxon>
        <taxon>Monogenea</taxon>
        <taxon>Monopisthocotylea</taxon>
        <taxon>Dactylogyridea</taxon>
        <taxon>Ancyrocephalidae</taxon>
        <taxon>Cichlidogyrus</taxon>
    </lineage>
</organism>
<reference evidence="1 2" key="1">
    <citation type="submission" date="2024-11" db="EMBL/GenBank/DDBJ databases">
        <title>Adaptive evolution of stress response genes in parasites aligns with host niche diversity.</title>
        <authorList>
            <person name="Hahn C."/>
            <person name="Resl P."/>
        </authorList>
    </citation>
    <scope>NUCLEOTIDE SEQUENCE [LARGE SCALE GENOMIC DNA]</scope>
    <source>
        <strain evidence="1">EGGRZ-B1_66</strain>
        <tissue evidence="1">Body</tissue>
    </source>
</reference>
<gene>
    <name evidence="1" type="ORF">Ciccas_011100</name>
</gene>
<name>A0ABD2PS87_9PLAT</name>
<dbReference type="AlphaFoldDB" id="A0ABD2PS87"/>
<evidence type="ECO:0000313" key="1">
    <source>
        <dbReference type="EMBL" id="KAL3310335.1"/>
    </source>
</evidence>
<comment type="caution">
    <text evidence="1">The sequence shown here is derived from an EMBL/GenBank/DDBJ whole genome shotgun (WGS) entry which is preliminary data.</text>
</comment>
<protein>
    <submittedName>
        <fullName evidence="1">Uncharacterized protein</fullName>
    </submittedName>
</protein>
<dbReference type="EMBL" id="JBJKFK010003040">
    <property type="protein sequence ID" value="KAL3310335.1"/>
    <property type="molecule type" value="Genomic_DNA"/>
</dbReference>
<evidence type="ECO:0000313" key="2">
    <source>
        <dbReference type="Proteomes" id="UP001626550"/>
    </source>
</evidence>
<keyword evidence="2" id="KW-1185">Reference proteome</keyword>
<proteinExistence type="predicted"/>